<evidence type="ECO:0000256" key="7">
    <source>
        <dbReference type="ARBA" id="ARBA00023172"/>
    </source>
</evidence>
<sequence length="98" mass="10402">MAGKTVKRADLCDAVYAATGVSRHESAILVEQVLSGIGDALVRGESVKLSGFGTFTVRNKAERVGRNPKTGVEVPIEPRRALTFSPSHVLKDHVNGSS</sequence>
<dbReference type="SMART" id="SM00411">
    <property type="entry name" value="BHL"/>
    <property type="match status" value="1"/>
</dbReference>
<dbReference type="PROSITE" id="PS00045">
    <property type="entry name" value="HISTONE_LIKE"/>
    <property type="match status" value="1"/>
</dbReference>
<evidence type="ECO:0000256" key="3">
    <source>
        <dbReference type="ARBA" id="ARBA00022845"/>
    </source>
</evidence>
<evidence type="ECO:0000256" key="2">
    <source>
        <dbReference type="ARBA" id="ARBA00018329"/>
    </source>
</evidence>
<evidence type="ECO:0000256" key="5">
    <source>
        <dbReference type="ARBA" id="ARBA00023125"/>
    </source>
</evidence>
<dbReference type="PANTHER" id="PTHR33175:SF2">
    <property type="entry name" value="INTEGRATION HOST FACTOR SUBUNIT ALPHA"/>
    <property type="match status" value="1"/>
</dbReference>
<keyword evidence="10" id="KW-1185">Reference proteome</keyword>
<dbReference type="SUPFAM" id="SSF47729">
    <property type="entry name" value="IHF-like DNA-binding proteins"/>
    <property type="match status" value="1"/>
</dbReference>
<dbReference type="PANTHER" id="PTHR33175">
    <property type="entry name" value="DNA-BINDING PROTEIN HU"/>
    <property type="match status" value="1"/>
</dbReference>
<dbReference type="CDD" id="cd13835">
    <property type="entry name" value="IHF_A"/>
    <property type="match status" value="1"/>
</dbReference>
<evidence type="ECO:0000313" key="10">
    <source>
        <dbReference type="Proteomes" id="UP001593940"/>
    </source>
</evidence>
<name>A0ABV6Y2M8_9HYPH</name>
<keyword evidence="3" id="KW-0810">Translation regulation</keyword>
<dbReference type="RefSeq" id="WP_203275211.1">
    <property type="nucleotide sequence ID" value="NZ_JAFBID010000100.1"/>
</dbReference>
<proteinExistence type="inferred from homology"/>
<keyword evidence="4" id="KW-0805">Transcription regulation</keyword>
<keyword evidence="6" id="KW-0804">Transcription</keyword>
<comment type="caution">
    <text evidence="9">The sequence shown here is derived from an EMBL/GenBank/DDBJ whole genome shotgun (WGS) entry which is preliminary data.</text>
</comment>
<dbReference type="Pfam" id="PF00216">
    <property type="entry name" value="Bac_DNA_binding"/>
    <property type="match status" value="1"/>
</dbReference>
<dbReference type="InterPro" id="IPR000119">
    <property type="entry name" value="Hist_DNA-bd"/>
</dbReference>
<reference evidence="9 10" key="1">
    <citation type="submission" date="2024-09" db="EMBL/GenBank/DDBJ databases">
        <title>Nodulacao em especies de Leguminosae Basais da Amazonia e Caracterizacao dos Rizobios e Bacterias Associadas aos Nodulos.</title>
        <authorList>
            <person name="Jambeiro I.C.A."/>
            <person name="Lopes I.S."/>
            <person name="Aguiar E.R.G.R."/>
            <person name="Santos A.F.J."/>
            <person name="Dos Santos J.M.F."/>
            <person name="Gross E."/>
        </authorList>
    </citation>
    <scope>NUCLEOTIDE SEQUENCE [LARGE SCALE GENOMIC DNA]</scope>
    <source>
        <strain evidence="9 10">BRUESC1165</strain>
    </source>
</reference>
<comment type="similarity">
    <text evidence="1 8">Belongs to the bacterial histone-like protein family.</text>
</comment>
<dbReference type="Proteomes" id="UP001593940">
    <property type="component" value="Unassembled WGS sequence"/>
</dbReference>
<dbReference type="PRINTS" id="PR01727">
    <property type="entry name" value="DNABINDINGHU"/>
</dbReference>
<organism evidence="9 10">
    <name type="scientific">Microvirga arabica</name>
    <dbReference type="NCBI Taxonomy" id="1128671"/>
    <lineage>
        <taxon>Bacteria</taxon>
        <taxon>Pseudomonadati</taxon>
        <taxon>Pseudomonadota</taxon>
        <taxon>Alphaproteobacteria</taxon>
        <taxon>Hyphomicrobiales</taxon>
        <taxon>Methylobacteriaceae</taxon>
        <taxon>Microvirga</taxon>
    </lineage>
</organism>
<accession>A0ABV6Y2M8</accession>
<keyword evidence="7" id="KW-0233">DNA recombination</keyword>
<evidence type="ECO:0000256" key="1">
    <source>
        <dbReference type="ARBA" id="ARBA00010529"/>
    </source>
</evidence>
<dbReference type="InterPro" id="IPR010992">
    <property type="entry name" value="IHF-like_DNA-bd_dom_sf"/>
</dbReference>
<evidence type="ECO:0000256" key="4">
    <source>
        <dbReference type="ARBA" id="ARBA00023015"/>
    </source>
</evidence>
<evidence type="ECO:0000256" key="6">
    <source>
        <dbReference type="ARBA" id="ARBA00023163"/>
    </source>
</evidence>
<protein>
    <recommendedName>
        <fullName evidence="2">Integration host factor subunit alpha</fullName>
    </recommendedName>
</protein>
<dbReference type="Gene3D" id="4.10.520.10">
    <property type="entry name" value="IHF-like DNA-binding proteins"/>
    <property type="match status" value="1"/>
</dbReference>
<dbReference type="InterPro" id="IPR020816">
    <property type="entry name" value="Histone-like_DNA-bd_CS"/>
</dbReference>
<gene>
    <name evidence="9" type="ORF">ACETIH_02015</name>
</gene>
<dbReference type="EMBL" id="JBHOMY010000007">
    <property type="protein sequence ID" value="MFC1455523.1"/>
    <property type="molecule type" value="Genomic_DNA"/>
</dbReference>
<evidence type="ECO:0000313" key="9">
    <source>
        <dbReference type="EMBL" id="MFC1455523.1"/>
    </source>
</evidence>
<evidence type="ECO:0000256" key="8">
    <source>
        <dbReference type="RuleBase" id="RU003939"/>
    </source>
</evidence>
<keyword evidence="5" id="KW-0238">DNA-binding</keyword>
<dbReference type="NCBIfam" id="NF001401">
    <property type="entry name" value="PRK00285.1"/>
    <property type="match status" value="1"/>
</dbReference>
<dbReference type="InterPro" id="IPR005684">
    <property type="entry name" value="IHF_alpha"/>
</dbReference>